<comment type="caution">
    <text evidence="2">The sequence shown here is derived from an EMBL/GenBank/DDBJ whole genome shotgun (WGS) entry which is preliminary data.</text>
</comment>
<dbReference type="Proteomes" id="UP001055115">
    <property type="component" value="Unassembled WGS sequence"/>
</dbReference>
<dbReference type="PROSITE" id="PS51257">
    <property type="entry name" value="PROKAR_LIPOPROTEIN"/>
    <property type="match status" value="1"/>
</dbReference>
<keyword evidence="3" id="KW-1185">Reference proteome</keyword>
<accession>A0AA37UT20</accession>
<protein>
    <submittedName>
        <fullName evidence="2">Uncharacterized protein</fullName>
    </submittedName>
</protein>
<evidence type="ECO:0000256" key="1">
    <source>
        <dbReference type="SAM" id="MobiDB-lite"/>
    </source>
</evidence>
<organism evidence="2 3">
    <name type="scientific">Colletotrichum spaethianum</name>
    <dbReference type="NCBI Taxonomy" id="700344"/>
    <lineage>
        <taxon>Eukaryota</taxon>
        <taxon>Fungi</taxon>
        <taxon>Dikarya</taxon>
        <taxon>Ascomycota</taxon>
        <taxon>Pezizomycotina</taxon>
        <taxon>Sordariomycetes</taxon>
        <taxon>Hypocreomycetidae</taxon>
        <taxon>Glomerellales</taxon>
        <taxon>Glomerellaceae</taxon>
        <taxon>Colletotrichum</taxon>
        <taxon>Colletotrichum spaethianum species complex</taxon>
    </lineage>
</organism>
<proteinExistence type="predicted"/>
<evidence type="ECO:0000313" key="3">
    <source>
        <dbReference type="Proteomes" id="UP001055115"/>
    </source>
</evidence>
<gene>
    <name evidence="2" type="ORF">ColSpa_11244</name>
</gene>
<dbReference type="GeneID" id="73332046"/>
<dbReference type="EMBL" id="BQXU01000044">
    <property type="protein sequence ID" value="GKT51063.1"/>
    <property type="molecule type" value="Genomic_DNA"/>
</dbReference>
<reference evidence="2 3" key="1">
    <citation type="submission" date="2022-03" db="EMBL/GenBank/DDBJ databases">
        <title>Genome data of Colletotrichum spp.</title>
        <authorList>
            <person name="Utami Y.D."/>
            <person name="Hiruma K."/>
        </authorList>
    </citation>
    <scope>NUCLEOTIDE SEQUENCE [LARGE SCALE GENOMIC DNA]</scope>
    <source>
        <strain evidence="2 3">MAFF 239500</strain>
    </source>
</reference>
<dbReference type="AlphaFoldDB" id="A0AA37UT20"/>
<name>A0AA37UT20_9PEZI</name>
<dbReference type="RefSeq" id="XP_049133413.1">
    <property type="nucleotide sequence ID" value="XM_049277456.1"/>
</dbReference>
<evidence type="ECO:0000313" key="2">
    <source>
        <dbReference type="EMBL" id="GKT51063.1"/>
    </source>
</evidence>
<sequence length="143" mass="14768">MTCSPRSSAPSASIVVACVEADKQRPRMRRLAASRGWHREAAYTVGGGGEEDEDNNKKGAAGVSSSTDTVVVHVARTLFTTDMAAEASALRAESAERLAESQSAVAAVKSTATTRPLASRELDAAAAARSRAASTTTMTTPAD</sequence>
<feature type="region of interest" description="Disordered" evidence="1">
    <location>
        <begin position="30"/>
        <end position="67"/>
    </location>
</feature>